<reference evidence="2" key="2">
    <citation type="submission" date="2017-10" db="EMBL/GenBank/DDBJ databases">
        <title>Ladona fulva Genome sequencing and assembly.</title>
        <authorList>
            <person name="Murali S."/>
            <person name="Richards S."/>
            <person name="Bandaranaike D."/>
            <person name="Bellair M."/>
            <person name="Blankenburg K."/>
            <person name="Chao H."/>
            <person name="Dinh H."/>
            <person name="Doddapaneni H."/>
            <person name="Dugan-Rocha S."/>
            <person name="Elkadiri S."/>
            <person name="Gnanaolivu R."/>
            <person name="Hernandez B."/>
            <person name="Skinner E."/>
            <person name="Javaid M."/>
            <person name="Lee S."/>
            <person name="Li M."/>
            <person name="Ming W."/>
            <person name="Munidasa M."/>
            <person name="Muniz J."/>
            <person name="Nguyen L."/>
            <person name="Hughes D."/>
            <person name="Osuji N."/>
            <person name="Pu L.-L."/>
            <person name="Puazo M."/>
            <person name="Qu C."/>
            <person name="Quiroz J."/>
            <person name="Raj R."/>
            <person name="Weissenberger G."/>
            <person name="Xin Y."/>
            <person name="Zou X."/>
            <person name="Han Y."/>
            <person name="Worley K."/>
            <person name="Muzny D."/>
            <person name="Gibbs R."/>
        </authorList>
    </citation>
    <scope>NUCLEOTIDE SEQUENCE</scope>
    <source>
        <strain evidence="2">Sampled in the wild</strain>
    </source>
</reference>
<dbReference type="SUPFAM" id="SSF50978">
    <property type="entry name" value="WD40 repeat-like"/>
    <property type="match status" value="1"/>
</dbReference>
<feature type="region of interest" description="Disordered" evidence="1">
    <location>
        <begin position="369"/>
        <end position="397"/>
    </location>
</feature>
<feature type="region of interest" description="Disordered" evidence="1">
    <location>
        <begin position="1"/>
        <end position="115"/>
    </location>
</feature>
<feature type="compositionally biased region" description="Polar residues" evidence="1">
    <location>
        <begin position="638"/>
        <end position="652"/>
    </location>
</feature>
<feature type="compositionally biased region" description="Basic and acidic residues" evidence="1">
    <location>
        <begin position="530"/>
        <end position="543"/>
    </location>
</feature>
<feature type="compositionally biased region" description="Polar residues" evidence="1">
    <location>
        <begin position="752"/>
        <end position="769"/>
    </location>
</feature>
<dbReference type="SMART" id="SM00320">
    <property type="entry name" value="WD40"/>
    <property type="match status" value="3"/>
</dbReference>
<name>A0A8K0K3T0_LADFU</name>
<dbReference type="AlphaFoldDB" id="A0A8K0K3T0"/>
<dbReference type="GO" id="GO:0017124">
    <property type="term" value="F:SH3 domain binding"/>
    <property type="evidence" value="ECO:0007669"/>
    <property type="project" value="TreeGrafter"/>
</dbReference>
<protein>
    <recommendedName>
        <fullName evidence="4">Zinc finger protein 106</fullName>
    </recommendedName>
</protein>
<dbReference type="GO" id="GO:0016020">
    <property type="term" value="C:membrane"/>
    <property type="evidence" value="ECO:0007669"/>
    <property type="project" value="TreeGrafter"/>
</dbReference>
<reference evidence="2" key="1">
    <citation type="submission" date="2013-04" db="EMBL/GenBank/DDBJ databases">
        <authorList>
            <person name="Qu J."/>
            <person name="Murali S.C."/>
            <person name="Bandaranaike D."/>
            <person name="Bellair M."/>
            <person name="Blankenburg K."/>
            <person name="Chao H."/>
            <person name="Dinh H."/>
            <person name="Doddapaneni H."/>
            <person name="Downs B."/>
            <person name="Dugan-Rocha S."/>
            <person name="Elkadiri S."/>
            <person name="Gnanaolivu R.D."/>
            <person name="Hernandez B."/>
            <person name="Javaid M."/>
            <person name="Jayaseelan J.C."/>
            <person name="Lee S."/>
            <person name="Li M."/>
            <person name="Ming W."/>
            <person name="Munidasa M."/>
            <person name="Muniz J."/>
            <person name="Nguyen L."/>
            <person name="Ongeri F."/>
            <person name="Osuji N."/>
            <person name="Pu L.-L."/>
            <person name="Puazo M."/>
            <person name="Qu C."/>
            <person name="Quiroz J."/>
            <person name="Raj R."/>
            <person name="Weissenberger G."/>
            <person name="Xin Y."/>
            <person name="Zou X."/>
            <person name="Han Y."/>
            <person name="Richards S."/>
            <person name="Worley K."/>
            <person name="Muzny D."/>
            <person name="Gibbs R."/>
        </authorList>
    </citation>
    <scope>NUCLEOTIDE SEQUENCE</scope>
    <source>
        <strain evidence="2">Sampled in the wild</strain>
    </source>
</reference>
<organism evidence="2 3">
    <name type="scientific">Ladona fulva</name>
    <name type="common">Scarce chaser dragonfly</name>
    <name type="synonym">Libellula fulva</name>
    <dbReference type="NCBI Taxonomy" id="123851"/>
    <lineage>
        <taxon>Eukaryota</taxon>
        <taxon>Metazoa</taxon>
        <taxon>Ecdysozoa</taxon>
        <taxon>Arthropoda</taxon>
        <taxon>Hexapoda</taxon>
        <taxon>Insecta</taxon>
        <taxon>Pterygota</taxon>
        <taxon>Palaeoptera</taxon>
        <taxon>Odonata</taxon>
        <taxon>Epiprocta</taxon>
        <taxon>Anisoptera</taxon>
        <taxon>Libelluloidea</taxon>
        <taxon>Libellulidae</taxon>
        <taxon>Ladona</taxon>
    </lineage>
</organism>
<feature type="compositionally biased region" description="Basic and acidic residues" evidence="1">
    <location>
        <begin position="489"/>
        <end position="507"/>
    </location>
</feature>
<evidence type="ECO:0000313" key="3">
    <source>
        <dbReference type="Proteomes" id="UP000792457"/>
    </source>
</evidence>
<dbReference type="PANTHER" id="PTHR14435:SF2">
    <property type="entry name" value="ZINC FINGER PROTEIN 106"/>
    <property type="match status" value="1"/>
</dbReference>
<dbReference type="InterPro" id="IPR001680">
    <property type="entry name" value="WD40_rpt"/>
</dbReference>
<dbReference type="EMBL" id="KZ308340">
    <property type="protein sequence ID" value="KAG8227792.1"/>
    <property type="molecule type" value="Genomic_DNA"/>
</dbReference>
<dbReference type="PANTHER" id="PTHR14435">
    <property type="entry name" value="ZINC FINGER PROTEIN 106"/>
    <property type="match status" value="1"/>
</dbReference>
<feature type="compositionally biased region" description="Low complexity" evidence="1">
    <location>
        <begin position="80"/>
        <end position="92"/>
    </location>
</feature>
<accession>A0A8K0K3T0</accession>
<evidence type="ECO:0000313" key="2">
    <source>
        <dbReference type="EMBL" id="KAG8227792.1"/>
    </source>
</evidence>
<feature type="compositionally biased region" description="Basic and acidic residues" evidence="1">
    <location>
        <begin position="567"/>
        <end position="585"/>
    </location>
</feature>
<feature type="compositionally biased region" description="Polar residues" evidence="1">
    <location>
        <begin position="557"/>
        <end position="566"/>
    </location>
</feature>
<dbReference type="InterPro" id="IPR036322">
    <property type="entry name" value="WD40_repeat_dom_sf"/>
</dbReference>
<dbReference type="GO" id="GO:0003723">
    <property type="term" value="F:RNA binding"/>
    <property type="evidence" value="ECO:0007669"/>
    <property type="project" value="InterPro"/>
</dbReference>
<proteinExistence type="predicted"/>
<dbReference type="Gene3D" id="2.130.10.10">
    <property type="entry name" value="YVTN repeat-like/Quinoprotein amine dehydrogenase"/>
    <property type="match status" value="1"/>
</dbReference>
<feature type="compositionally biased region" description="Basic and acidic residues" evidence="1">
    <location>
        <begin position="274"/>
        <end position="294"/>
    </location>
</feature>
<dbReference type="Proteomes" id="UP000792457">
    <property type="component" value="Unassembled WGS sequence"/>
</dbReference>
<dbReference type="GO" id="GO:0005829">
    <property type="term" value="C:cytosol"/>
    <property type="evidence" value="ECO:0007669"/>
    <property type="project" value="TreeGrafter"/>
</dbReference>
<dbReference type="OrthoDB" id="10002522at2759"/>
<dbReference type="Pfam" id="PF00400">
    <property type="entry name" value="WD40"/>
    <property type="match status" value="1"/>
</dbReference>
<gene>
    <name evidence="2" type="ORF">J437_LFUL006426</name>
</gene>
<dbReference type="InterPro" id="IPR042622">
    <property type="entry name" value="Znf106"/>
</dbReference>
<feature type="region of interest" description="Disordered" evidence="1">
    <location>
        <begin position="472"/>
        <end position="596"/>
    </location>
</feature>
<feature type="region of interest" description="Disordered" evidence="1">
    <location>
        <begin position="632"/>
        <end position="664"/>
    </location>
</feature>
<feature type="compositionally biased region" description="Basic and acidic residues" evidence="1">
    <location>
        <begin position="1"/>
        <end position="18"/>
    </location>
</feature>
<feature type="compositionally biased region" description="Pro residues" evidence="1">
    <location>
        <begin position="25"/>
        <end position="36"/>
    </location>
</feature>
<feature type="compositionally biased region" description="Basic residues" evidence="1">
    <location>
        <begin position="247"/>
        <end position="261"/>
    </location>
</feature>
<feature type="region of interest" description="Disordered" evidence="1">
    <location>
        <begin position="210"/>
        <end position="307"/>
    </location>
</feature>
<feature type="region of interest" description="Disordered" evidence="1">
    <location>
        <begin position="745"/>
        <end position="770"/>
    </location>
</feature>
<sequence length="1142" mass="128108">MEHFFDKFDPRGRGRGDNWKLGLRFPPPGNVFPPRNPMARNNDYGRLPRDEEHNFSSPGKRTLLDFPSNFIQRSDDFRDSPSTSRSNVSSESNVMQTASGTAEDKPEKITPQLNPESAKKEALAAELRKSLQKFQKTHSQSGSKLLMFDKSNESSKAESTCEPQTCFPWDLPLTVDDLKSIGRGKTGNIEASADSCSENELNLLEKQNAFHPTDRTGESTNETSPEIQVIKQVRKRKVSDSIDIEKKKKPKCFQSRRRHRSASPTLCEEVEAENEGKSKEDEKIPTASEKESDSCRTASLKIDASRKSRHKPSLIELLGVRRREFSEMVDQPRNPKVQFMLNLLMKRHKELLSQRALRSRFSTVNGKVKVGSNQRKKESHTELTETPNTADSALGSRGASDAIDELTNILLESSLTVDISSLPQELIEQLGNFLEMGVDLSSLGDEIAIVGELAHDSAREIEEIQQQANESLNLMSLTPEEDTVPRVSESSESHQPKDIPDQNKKENISSVKVQKSTPERASPHPKRRAKVTEETLHRKEKEVPSNSCNLVPEDKNPINQCDQQLDNSKDSSSHSKGLVGDDREISSTQRIKTGSVTIPSECETRSTICEESRGKNESASVKSCKKEVLKPSLMSAPTERSVSQISPVNPSNHALPADPKDEEETEEKLLSKMWDIDMEIGKLMEKKQQLYLKLTQLRNLRQNSQCIVSTSKGNRKSIKKTITKQSESVITELNRLVIVDRVSGENSEENHTIPQPSFSDNHSSSSQIDCSKIPPATCDGAESVNKVKLIVQTSGSKRKLNDSVERDKTLNEAESHKVQNIVEITGHSSHQNKDTRKELRTNTEPYIITKGAMCLAKHKETVLAIKVHKKFLYAACADFTVYCFNLLTSKIEMQYCGHTNTVTSLHISVDNHKLSRLFSGSHDQTLRMFSARTGVVLQSYSVGEKITCMEECWGILYIGTKEGNILRFNLLRLTFMEQKLPGLKTEVMAIQASKEGPRKVLIVALRDKPIIVRDASTGLLLRSVNESTEKHIVYAIHAVHGLVYAGSSLYGLTAWDFTNGKRVHQYEGCGSIVAVHVVNRKIYAASYDGNVYIYDCRDSKPEYIIKASNKMLLCLEVKHNKTANFENYYSPLRKEEEVPDIP</sequence>
<dbReference type="InterPro" id="IPR015943">
    <property type="entry name" value="WD40/YVTN_repeat-like_dom_sf"/>
</dbReference>
<evidence type="ECO:0000256" key="1">
    <source>
        <dbReference type="SAM" id="MobiDB-lite"/>
    </source>
</evidence>
<keyword evidence="3" id="KW-1185">Reference proteome</keyword>
<feature type="compositionally biased region" description="Polar residues" evidence="1">
    <location>
        <begin position="586"/>
        <end position="596"/>
    </location>
</feature>
<evidence type="ECO:0008006" key="4">
    <source>
        <dbReference type="Google" id="ProtNLM"/>
    </source>
</evidence>
<comment type="caution">
    <text evidence="2">The sequence shown here is derived from an EMBL/GenBank/DDBJ whole genome shotgun (WGS) entry which is preliminary data.</text>
</comment>